<keyword evidence="3" id="KW-0805">Transcription regulation</keyword>
<feature type="domain" description="Sigma-54 factor interaction" evidence="6">
    <location>
        <begin position="13"/>
        <end position="242"/>
    </location>
</feature>
<keyword evidence="2" id="KW-0067">ATP-binding</keyword>
<sequence length="409" mass="46607">MEDIRNIKQRFEIIGNDAKLNRAIEKAVQVAPTDFTVLISGESGVGKEIFPRIIHSYSTRKHEQYIAVNCGGIPEGTIDSELFGHEKGSFTGALADRKGYFEVSNGGTIFLDEVGELPLSTQAKLLRVLETGEFIRVGSSKVQKTNVRVIAATNVDLPTAVKNGKFREDLYYRINTIPIPIPPLRDRKEDISLLFRKFAADFAEKYRMPPVRLTEDAVQVLENYRWPGNVRELKNITEQISILEQERSVDALTLKGYLPAHNNSLPALTSIPESDHSFANEREILYKILFDMKKDMNDLKHLVYDIMQKEHITPEPEPPTSIVLRELYETPQSEFLAPQPPKSFSAEKERHIEDTEAVIEESLSLEEKEKEMIIKALEKNHGKRKLAAQDLGISERTLYRKLKEYNIDN</sequence>
<dbReference type="InterPro" id="IPR002078">
    <property type="entry name" value="Sigma_54_int"/>
</dbReference>
<evidence type="ECO:0000313" key="8">
    <source>
        <dbReference type="Proteomes" id="UP000646484"/>
    </source>
</evidence>
<dbReference type="Pfam" id="PF00158">
    <property type="entry name" value="Sigma54_activat"/>
    <property type="match status" value="1"/>
</dbReference>
<dbReference type="Gene3D" id="1.10.10.60">
    <property type="entry name" value="Homeodomain-like"/>
    <property type="match status" value="1"/>
</dbReference>
<dbReference type="InterPro" id="IPR025944">
    <property type="entry name" value="Sigma_54_int_dom_CS"/>
</dbReference>
<dbReference type="PROSITE" id="PS50045">
    <property type="entry name" value="SIGMA54_INTERACT_4"/>
    <property type="match status" value="1"/>
</dbReference>
<evidence type="ECO:0000256" key="3">
    <source>
        <dbReference type="ARBA" id="ARBA00023015"/>
    </source>
</evidence>
<evidence type="ECO:0000256" key="5">
    <source>
        <dbReference type="ARBA" id="ARBA00023163"/>
    </source>
</evidence>
<keyword evidence="5" id="KW-0804">Transcription</keyword>
<dbReference type="Gene3D" id="1.10.8.60">
    <property type="match status" value="1"/>
</dbReference>
<dbReference type="InterPro" id="IPR027417">
    <property type="entry name" value="P-loop_NTPase"/>
</dbReference>
<dbReference type="SUPFAM" id="SSF46689">
    <property type="entry name" value="Homeodomain-like"/>
    <property type="match status" value="1"/>
</dbReference>
<dbReference type="PROSITE" id="PS00688">
    <property type="entry name" value="SIGMA54_INTERACT_3"/>
    <property type="match status" value="1"/>
</dbReference>
<dbReference type="InterPro" id="IPR025662">
    <property type="entry name" value="Sigma_54_int_dom_ATP-bd_1"/>
</dbReference>
<evidence type="ECO:0000313" key="7">
    <source>
        <dbReference type="EMBL" id="MBC5621513.1"/>
    </source>
</evidence>
<reference evidence="7 8" key="1">
    <citation type="submission" date="2020-08" db="EMBL/GenBank/DDBJ databases">
        <title>Genome public.</title>
        <authorList>
            <person name="Liu C."/>
            <person name="Sun Q."/>
        </authorList>
    </citation>
    <scope>NUCLEOTIDE SEQUENCE [LARGE SCALE GENOMIC DNA]</scope>
    <source>
        <strain evidence="7 8">NSJ-56</strain>
    </source>
</reference>
<gene>
    <name evidence="7" type="ORF">H8S64_10425</name>
</gene>
<keyword evidence="1" id="KW-0547">Nucleotide-binding</keyword>
<protein>
    <submittedName>
        <fullName evidence="7">Sigma-54-dependent Fis family transcriptional regulator</fullName>
    </submittedName>
</protein>
<evidence type="ECO:0000256" key="4">
    <source>
        <dbReference type="ARBA" id="ARBA00023125"/>
    </source>
</evidence>
<dbReference type="InterPro" id="IPR009057">
    <property type="entry name" value="Homeodomain-like_sf"/>
</dbReference>
<dbReference type="PRINTS" id="PR01590">
    <property type="entry name" value="HTHFIS"/>
</dbReference>
<keyword evidence="4" id="KW-0238">DNA-binding</keyword>
<dbReference type="InterPro" id="IPR002197">
    <property type="entry name" value="HTH_Fis"/>
</dbReference>
<dbReference type="PANTHER" id="PTHR32071:SF121">
    <property type="entry name" value="SIGMA L-DEPENDENT TRANSCRIPTIONAL REGULATOR YQIR-RELATED"/>
    <property type="match status" value="1"/>
</dbReference>
<dbReference type="Pfam" id="PF02954">
    <property type="entry name" value="HTH_8"/>
    <property type="match status" value="1"/>
</dbReference>
<name>A0ABR7D0Q2_9BACT</name>
<proteinExistence type="predicted"/>
<comment type="caution">
    <text evidence="7">The sequence shown here is derived from an EMBL/GenBank/DDBJ whole genome shotgun (WGS) entry which is preliminary data.</text>
</comment>
<dbReference type="PROSITE" id="PS00675">
    <property type="entry name" value="SIGMA54_INTERACT_1"/>
    <property type="match status" value="1"/>
</dbReference>
<dbReference type="InterPro" id="IPR058031">
    <property type="entry name" value="AAA_lid_NorR"/>
</dbReference>
<dbReference type="CDD" id="cd00009">
    <property type="entry name" value="AAA"/>
    <property type="match status" value="1"/>
</dbReference>
<dbReference type="Gene3D" id="3.40.50.300">
    <property type="entry name" value="P-loop containing nucleotide triphosphate hydrolases"/>
    <property type="match status" value="1"/>
</dbReference>
<dbReference type="PANTHER" id="PTHR32071">
    <property type="entry name" value="TRANSCRIPTIONAL REGULATORY PROTEIN"/>
    <property type="match status" value="1"/>
</dbReference>
<keyword evidence="8" id="KW-1185">Reference proteome</keyword>
<dbReference type="RefSeq" id="WP_099291578.1">
    <property type="nucleotide sequence ID" value="NZ_JACOOH010000004.1"/>
</dbReference>
<evidence type="ECO:0000259" key="6">
    <source>
        <dbReference type="PROSITE" id="PS50045"/>
    </source>
</evidence>
<dbReference type="SMART" id="SM00382">
    <property type="entry name" value="AAA"/>
    <property type="match status" value="1"/>
</dbReference>
<dbReference type="SUPFAM" id="SSF52540">
    <property type="entry name" value="P-loop containing nucleoside triphosphate hydrolases"/>
    <property type="match status" value="1"/>
</dbReference>
<dbReference type="Pfam" id="PF25601">
    <property type="entry name" value="AAA_lid_14"/>
    <property type="match status" value="1"/>
</dbReference>
<dbReference type="PROSITE" id="PS00676">
    <property type="entry name" value="SIGMA54_INTERACT_2"/>
    <property type="match status" value="1"/>
</dbReference>
<dbReference type="InterPro" id="IPR003593">
    <property type="entry name" value="AAA+_ATPase"/>
</dbReference>
<accession>A0ABR7D0Q2</accession>
<dbReference type="Proteomes" id="UP000646484">
    <property type="component" value="Unassembled WGS sequence"/>
</dbReference>
<dbReference type="InterPro" id="IPR025943">
    <property type="entry name" value="Sigma_54_int_dom_ATP-bd_2"/>
</dbReference>
<organism evidence="7 8">
    <name type="scientific">Butyricimonas hominis</name>
    <dbReference type="NCBI Taxonomy" id="2763032"/>
    <lineage>
        <taxon>Bacteria</taxon>
        <taxon>Pseudomonadati</taxon>
        <taxon>Bacteroidota</taxon>
        <taxon>Bacteroidia</taxon>
        <taxon>Bacteroidales</taxon>
        <taxon>Odoribacteraceae</taxon>
        <taxon>Butyricimonas</taxon>
    </lineage>
</organism>
<evidence type="ECO:0000256" key="1">
    <source>
        <dbReference type="ARBA" id="ARBA00022741"/>
    </source>
</evidence>
<dbReference type="EMBL" id="JACOOH010000004">
    <property type="protein sequence ID" value="MBC5621513.1"/>
    <property type="molecule type" value="Genomic_DNA"/>
</dbReference>
<evidence type="ECO:0000256" key="2">
    <source>
        <dbReference type="ARBA" id="ARBA00022840"/>
    </source>
</evidence>